<evidence type="ECO:0000256" key="1">
    <source>
        <dbReference type="SAM" id="MobiDB-lite"/>
    </source>
</evidence>
<dbReference type="GO" id="GO:0003676">
    <property type="term" value="F:nucleic acid binding"/>
    <property type="evidence" value="ECO:0007669"/>
    <property type="project" value="InterPro"/>
</dbReference>
<accession>A0AAW0P4I0</accession>
<sequence>MPHLSLLLYLLTCPAAVICSVSGDFQDCSHFFYTQTPPKGLGDGTSSSSVCQRYMDQTHFATLYDSRRRLPLYSAYLFRKSDGKRRMDTPWMYEPQLVLADDTGNMRPLPYPRTRPLSSRTPSRSRRLHGRHRIQALPAEPRRAPGRPAAEILHLHLNQRGPAHRRPPRQRLEPYLDNIRRRLNNFCLGKAFVVVGVAAAGESIRRGNRDRIGIPKYIWLAYCCPRFDQNSPYEVRYMFPSYAGYAKNEHGQNEVVEVPLKTLEAFIKSNTEHDVVIYYKGCMTEHHL</sequence>
<gene>
    <name evidence="4" type="ORF">WMY93_014071</name>
</gene>
<feature type="signal peptide" evidence="2">
    <location>
        <begin position="1"/>
        <end position="19"/>
    </location>
</feature>
<dbReference type="InterPro" id="IPR039015">
    <property type="entry name" value="ENDOD1"/>
</dbReference>
<feature type="compositionally biased region" description="Low complexity" evidence="1">
    <location>
        <begin position="112"/>
        <end position="122"/>
    </location>
</feature>
<evidence type="ECO:0000259" key="3">
    <source>
        <dbReference type="SMART" id="SM00892"/>
    </source>
</evidence>
<dbReference type="AlphaFoldDB" id="A0AAW0P4I0"/>
<reference evidence="5" key="1">
    <citation type="submission" date="2024-04" db="EMBL/GenBank/DDBJ databases">
        <title>Salinicola lusitanus LLJ914,a marine bacterium isolated from the Okinawa Trough.</title>
        <authorList>
            <person name="Li J."/>
        </authorList>
    </citation>
    <scope>NUCLEOTIDE SEQUENCE [LARGE SCALE GENOMIC DNA]</scope>
</reference>
<organism evidence="4 5">
    <name type="scientific">Mugilogobius chulae</name>
    <name type="common">yellowstripe goby</name>
    <dbReference type="NCBI Taxonomy" id="88201"/>
    <lineage>
        <taxon>Eukaryota</taxon>
        <taxon>Metazoa</taxon>
        <taxon>Chordata</taxon>
        <taxon>Craniata</taxon>
        <taxon>Vertebrata</taxon>
        <taxon>Euteleostomi</taxon>
        <taxon>Actinopterygii</taxon>
        <taxon>Neopterygii</taxon>
        <taxon>Teleostei</taxon>
        <taxon>Neoteleostei</taxon>
        <taxon>Acanthomorphata</taxon>
        <taxon>Gobiaria</taxon>
        <taxon>Gobiiformes</taxon>
        <taxon>Gobioidei</taxon>
        <taxon>Gobiidae</taxon>
        <taxon>Gobionellinae</taxon>
        <taxon>Mugilogobius</taxon>
    </lineage>
</organism>
<keyword evidence="5" id="KW-1185">Reference proteome</keyword>
<feature type="domain" description="DNA/RNA non-specific endonuclease/pyrophosphatase/phosphodiesterase" evidence="3">
    <location>
        <begin position="56"/>
        <end position="273"/>
    </location>
</feature>
<evidence type="ECO:0000313" key="5">
    <source>
        <dbReference type="Proteomes" id="UP001460270"/>
    </source>
</evidence>
<dbReference type="InterPro" id="IPR044929">
    <property type="entry name" value="DNA/RNA_non-sp_Endonuclease_sf"/>
</dbReference>
<evidence type="ECO:0000313" key="4">
    <source>
        <dbReference type="EMBL" id="KAK7909387.1"/>
    </source>
</evidence>
<dbReference type="InterPro" id="IPR001604">
    <property type="entry name" value="Endo_G_ENPP1-like_dom"/>
</dbReference>
<dbReference type="GO" id="GO:0016787">
    <property type="term" value="F:hydrolase activity"/>
    <property type="evidence" value="ECO:0007669"/>
    <property type="project" value="InterPro"/>
</dbReference>
<dbReference type="SMART" id="SM00892">
    <property type="entry name" value="Endonuclease_NS"/>
    <property type="match status" value="1"/>
</dbReference>
<dbReference type="Gene3D" id="3.40.570.10">
    <property type="entry name" value="Extracellular Endonuclease, subunit A"/>
    <property type="match status" value="1"/>
</dbReference>
<dbReference type="EMBL" id="JBBPFD010000010">
    <property type="protein sequence ID" value="KAK7909387.1"/>
    <property type="molecule type" value="Genomic_DNA"/>
</dbReference>
<name>A0AAW0P4I0_9GOBI</name>
<feature type="chain" id="PRO_5043396189" description="DNA/RNA non-specific endonuclease/pyrophosphatase/phosphodiesterase domain-containing protein" evidence="2">
    <location>
        <begin position="20"/>
        <end position="288"/>
    </location>
</feature>
<dbReference type="Proteomes" id="UP001460270">
    <property type="component" value="Unassembled WGS sequence"/>
</dbReference>
<comment type="caution">
    <text evidence="4">The sequence shown here is derived from an EMBL/GenBank/DDBJ whole genome shotgun (WGS) entry which is preliminary data.</text>
</comment>
<proteinExistence type="predicted"/>
<dbReference type="GO" id="GO:0046872">
    <property type="term" value="F:metal ion binding"/>
    <property type="evidence" value="ECO:0007669"/>
    <property type="project" value="InterPro"/>
</dbReference>
<feature type="region of interest" description="Disordered" evidence="1">
    <location>
        <begin position="104"/>
        <end position="130"/>
    </location>
</feature>
<dbReference type="InterPro" id="IPR044925">
    <property type="entry name" value="His-Me_finger_sf"/>
</dbReference>
<dbReference type="PANTHER" id="PTHR21472:SF26">
    <property type="entry name" value="ENDONUCLEASE DOMAIN CONTAINING 1"/>
    <property type="match status" value="1"/>
</dbReference>
<evidence type="ECO:0000256" key="2">
    <source>
        <dbReference type="SAM" id="SignalP"/>
    </source>
</evidence>
<dbReference type="PANTHER" id="PTHR21472">
    <property type="entry name" value="ENDONUCLEASE DOMAIN-CONTAINING 1 PROTEIN ENDOD1"/>
    <property type="match status" value="1"/>
</dbReference>
<dbReference type="SUPFAM" id="SSF54060">
    <property type="entry name" value="His-Me finger endonucleases"/>
    <property type="match status" value="2"/>
</dbReference>
<protein>
    <recommendedName>
        <fullName evidence="3">DNA/RNA non-specific endonuclease/pyrophosphatase/phosphodiesterase domain-containing protein</fullName>
    </recommendedName>
</protein>
<keyword evidence="2" id="KW-0732">Signal</keyword>